<sequence>METMNKRIFITTRYPVSAQHGRPPSEFLQQLVETLDALPDDVFAENELHDIYAVMKGVLGPYTSLQHRKAVMCEVLRVQAGFESDWRWEAGVDLRNHHSPDSH</sequence>
<organism evidence="1 2">
    <name type="scientific">Raoultella planticola</name>
    <name type="common">Klebsiella planticola</name>
    <dbReference type="NCBI Taxonomy" id="575"/>
    <lineage>
        <taxon>Bacteria</taxon>
        <taxon>Pseudomonadati</taxon>
        <taxon>Pseudomonadota</taxon>
        <taxon>Gammaproteobacteria</taxon>
        <taxon>Enterobacterales</taxon>
        <taxon>Enterobacteriaceae</taxon>
        <taxon>Klebsiella/Raoultella group</taxon>
        <taxon>Raoultella</taxon>
    </lineage>
</organism>
<accession>A0A485AII3</accession>
<protein>
    <submittedName>
        <fullName evidence="1">Uncharacterized protein</fullName>
    </submittedName>
</protein>
<dbReference type="EMBL" id="CAADJE010000002">
    <property type="protein sequence ID" value="VFS56359.1"/>
    <property type="molecule type" value="Genomic_DNA"/>
</dbReference>
<name>A0A485AII3_RAOPL</name>
<proteinExistence type="predicted"/>
<dbReference type="AlphaFoldDB" id="A0A485AII3"/>
<gene>
    <name evidence="1" type="ORF">NCTC12998_00366</name>
</gene>
<dbReference type="Proteomes" id="UP000345637">
    <property type="component" value="Unassembled WGS sequence"/>
</dbReference>
<evidence type="ECO:0000313" key="2">
    <source>
        <dbReference type="Proteomes" id="UP000345637"/>
    </source>
</evidence>
<reference evidence="1 2" key="1">
    <citation type="submission" date="2019-03" db="EMBL/GenBank/DDBJ databases">
        <authorList>
            <consortium name="Pathogen Informatics"/>
        </authorList>
    </citation>
    <scope>NUCLEOTIDE SEQUENCE [LARGE SCALE GENOMIC DNA]</scope>
    <source>
        <strain evidence="1 2">NCTC12998</strain>
    </source>
</reference>
<evidence type="ECO:0000313" key="1">
    <source>
        <dbReference type="EMBL" id="VFS56359.1"/>
    </source>
</evidence>